<organism evidence="2 3">
    <name type="scientific">Plectus sambesii</name>
    <dbReference type="NCBI Taxonomy" id="2011161"/>
    <lineage>
        <taxon>Eukaryota</taxon>
        <taxon>Metazoa</taxon>
        <taxon>Ecdysozoa</taxon>
        <taxon>Nematoda</taxon>
        <taxon>Chromadorea</taxon>
        <taxon>Plectida</taxon>
        <taxon>Plectina</taxon>
        <taxon>Plectoidea</taxon>
        <taxon>Plectidae</taxon>
        <taxon>Plectus</taxon>
    </lineage>
</organism>
<accession>A0A914UUJ4</accession>
<evidence type="ECO:0000256" key="1">
    <source>
        <dbReference type="SAM" id="MobiDB-lite"/>
    </source>
</evidence>
<evidence type="ECO:0000313" key="3">
    <source>
        <dbReference type="WBParaSite" id="PSAMB.scaffold12720size3837.g35052.t1"/>
    </source>
</evidence>
<feature type="region of interest" description="Disordered" evidence="1">
    <location>
        <begin position="1"/>
        <end position="99"/>
    </location>
</feature>
<feature type="region of interest" description="Disordered" evidence="1">
    <location>
        <begin position="193"/>
        <end position="319"/>
    </location>
</feature>
<proteinExistence type="predicted"/>
<dbReference type="WBParaSite" id="PSAMB.scaffold12720size3837.g35052.t1">
    <property type="protein sequence ID" value="PSAMB.scaffold12720size3837.g35052.t1"/>
    <property type="gene ID" value="PSAMB.scaffold12720size3837.g35052"/>
</dbReference>
<feature type="compositionally biased region" description="Polar residues" evidence="1">
    <location>
        <begin position="262"/>
        <end position="281"/>
    </location>
</feature>
<keyword evidence="2" id="KW-1185">Reference proteome</keyword>
<dbReference type="Proteomes" id="UP000887566">
    <property type="component" value="Unplaced"/>
</dbReference>
<dbReference type="AlphaFoldDB" id="A0A914UUJ4"/>
<feature type="compositionally biased region" description="Basic residues" evidence="1">
    <location>
        <begin position="61"/>
        <end position="71"/>
    </location>
</feature>
<feature type="compositionally biased region" description="Polar residues" evidence="1">
    <location>
        <begin position="72"/>
        <end position="87"/>
    </location>
</feature>
<sequence length="348" mass="38621">MRRQHAARTVGGTGIISCPPDFGAERHRRRRHRPAISPQPGTTLLRPPEEQSHRSDTHNNGGKRHDTRKATSHYSSELHQTTPSMQPANKAMRKSRNGETCAHAEINKSHTKARIAISNQSTYKARHEHNYCKSTTTSGHKQPIQRPLFTPRVNDSLTNCGTALQPNIVGEQANETALQPNIVGEQANETALQPNIVGEQARPRSSRTSSASKQTRPRSSRTPSASMRDRAPARRRRRACSGPARPPRVMRSAPTHLRCATAASSQVTSPPFLNQPGNKTATVHHDCQISASSTGTQTIRRPCKHSKKTTQNSPRPRGPYLRALRCSRTIQKWEAIGPRRLREPGHYA</sequence>
<evidence type="ECO:0000313" key="2">
    <source>
        <dbReference type="Proteomes" id="UP000887566"/>
    </source>
</evidence>
<name>A0A914UUJ4_9BILA</name>
<protein>
    <submittedName>
        <fullName evidence="3">Uncharacterized protein</fullName>
    </submittedName>
</protein>
<feature type="compositionally biased region" description="Basic and acidic residues" evidence="1">
    <location>
        <begin position="47"/>
        <end position="57"/>
    </location>
</feature>
<feature type="compositionally biased region" description="Polar residues" evidence="1">
    <location>
        <begin position="289"/>
        <end position="299"/>
    </location>
</feature>
<reference evidence="3" key="1">
    <citation type="submission" date="2022-11" db="UniProtKB">
        <authorList>
            <consortium name="WormBaseParasite"/>
        </authorList>
    </citation>
    <scope>IDENTIFICATION</scope>
</reference>